<dbReference type="GO" id="GO:0005975">
    <property type="term" value="P:carbohydrate metabolic process"/>
    <property type="evidence" value="ECO:0007669"/>
    <property type="project" value="InterPro"/>
</dbReference>
<feature type="non-terminal residue" evidence="2">
    <location>
        <position position="1"/>
    </location>
</feature>
<dbReference type="InterPro" id="IPR013785">
    <property type="entry name" value="Aldolase_TIM"/>
</dbReference>
<reference evidence="2" key="1">
    <citation type="journal article" date="2014" name="Front. Microbiol.">
        <title>High frequency of phylogenetically diverse reductive dehalogenase-homologous genes in deep subseafloor sedimentary metagenomes.</title>
        <authorList>
            <person name="Kawai M."/>
            <person name="Futagami T."/>
            <person name="Toyoda A."/>
            <person name="Takaki Y."/>
            <person name="Nishi S."/>
            <person name="Hori S."/>
            <person name="Arai W."/>
            <person name="Tsubouchi T."/>
            <person name="Morono Y."/>
            <person name="Uchiyama I."/>
            <person name="Ito T."/>
            <person name="Fujiyama A."/>
            <person name="Inagaki F."/>
            <person name="Takami H."/>
        </authorList>
    </citation>
    <scope>NUCLEOTIDE SEQUENCE</scope>
    <source>
        <strain evidence="2">Expedition CK06-06</strain>
    </source>
</reference>
<dbReference type="Gene3D" id="3.20.20.70">
    <property type="entry name" value="Aldolase class I"/>
    <property type="match status" value="1"/>
</dbReference>
<evidence type="ECO:0000256" key="1">
    <source>
        <dbReference type="ARBA" id="ARBA00023270"/>
    </source>
</evidence>
<accession>X1UL78</accession>
<keyword evidence="1" id="KW-0704">Schiff base</keyword>
<evidence type="ECO:0000313" key="2">
    <source>
        <dbReference type="EMBL" id="GAJ18284.1"/>
    </source>
</evidence>
<proteinExistence type="predicted"/>
<name>X1UL78_9ZZZZ</name>
<protein>
    <submittedName>
        <fullName evidence="2">Uncharacterized protein</fullName>
    </submittedName>
</protein>
<feature type="non-terminal residue" evidence="2">
    <location>
        <position position="41"/>
    </location>
</feature>
<gene>
    <name evidence="2" type="ORF">S12H4_63441</name>
</gene>
<dbReference type="EMBL" id="BARW01043181">
    <property type="protein sequence ID" value="GAJ18284.1"/>
    <property type="molecule type" value="Genomic_DNA"/>
</dbReference>
<comment type="caution">
    <text evidence="2">The sequence shown here is derived from an EMBL/GenBank/DDBJ whole genome shotgun (WGS) entry which is preliminary data.</text>
</comment>
<organism evidence="2">
    <name type="scientific">marine sediment metagenome</name>
    <dbReference type="NCBI Taxonomy" id="412755"/>
    <lineage>
        <taxon>unclassified sequences</taxon>
        <taxon>metagenomes</taxon>
        <taxon>ecological metagenomes</taxon>
    </lineage>
</organism>
<dbReference type="InterPro" id="IPR001585">
    <property type="entry name" value="TAL/FSA"/>
</dbReference>
<dbReference type="Pfam" id="PF00923">
    <property type="entry name" value="TAL_FSA"/>
    <property type="match status" value="1"/>
</dbReference>
<dbReference type="AlphaFoldDB" id="X1UL78"/>
<sequence length="41" mass="4406">STSTKNPAYSDVKYVAELIGPDTINTIPQVTLDAFTDHGKP</sequence>